<evidence type="ECO:0000256" key="1">
    <source>
        <dbReference type="SAM" id="MobiDB-lite"/>
    </source>
</evidence>
<name>A0A699KWD3_TANCI</name>
<dbReference type="EMBL" id="BKCJ010551127">
    <property type="protein sequence ID" value="GFB09621.1"/>
    <property type="molecule type" value="Genomic_DNA"/>
</dbReference>
<dbReference type="AlphaFoldDB" id="A0A699KWD3"/>
<feature type="region of interest" description="Disordered" evidence="1">
    <location>
        <begin position="28"/>
        <end position="51"/>
    </location>
</feature>
<protein>
    <submittedName>
        <fullName evidence="2">Uncharacterized protein</fullName>
    </submittedName>
</protein>
<gene>
    <name evidence="2" type="ORF">Tci_681592</name>
</gene>
<reference evidence="2" key="1">
    <citation type="journal article" date="2019" name="Sci. Rep.">
        <title>Draft genome of Tanacetum cinerariifolium, the natural source of mosquito coil.</title>
        <authorList>
            <person name="Yamashiro T."/>
            <person name="Shiraishi A."/>
            <person name="Satake H."/>
            <person name="Nakayama K."/>
        </authorList>
    </citation>
    <scope>NUCLEOTIDE SEQUENCE</scope>
</reference>
<organism evidence="2">
    <name type="scientific">Tanacetum cinerariifolium</name>
    <name type="common">Dalmatian daisy</name>
    <name type="synonym">Chrysanthemum cinerariifolium</name>
    <dbReference type="NCBI Taxonomy" id="118510"/>
    <lineage>
        <taxon>Eukaryota</taxon>
        <taxon>Viridiplantae</taxon>
        <taxon>Streptophyta</taxon>
        <taxon>Embryophyta</taxon>
        <taxon>Tracheophyta</taxon>
        <taxon>Spermatophyta</taxon>
        <taxon>Magnoliopsida</taxon>
        <taxon>eudicotyledons</taxon>
        <taxon>Gunneridae</taxon>
        <taxon>Pentapetalae</taxon>
        <taxon>asterids</taxon>
        <taxon>campanulids</taxon>
        <taxon>Asterales</taxon>
        <taxon>Asteraceae</taxon>
        <taxon>Asteroideae</taxon>
        <taxon>Anthemideae</taxon>
        <taxon>Anthemidinae</taxon>
        <taxon>Tanacetum</taxon>
    </lineage>
</organism>
<proteinExistence type="predicted"/>
<feature type="non-terminal residue" evidence="2">
    <location>
        <position position="51"/>
    </location>
</feature>
<evidence type="ECO:0000313" key="2">
    <source>
        <dbReference type="EMBL" id="GFB09621.1"/>
    </source>
</evidence>
<comment type="caution">
    <text evidence="2">The sequence shown here is derived from an EMBL/GenBank/DDBJ whole genome shotgun (WGS) entry which is preliminary data.</text>
</comment>
<accession>A0A699KWD3</accession>
<sequence>MPPKAMSQATIQRLIIQRVNVALEAERAGRVNEGGEGSNANEIGGQDRAPP</sequence>